<gene>
    <name evidence="1" type="ORF">ZHD862_LOCUS36421</name>
</gene>
<comment type="caution">
    <text evidence="1">The sequence shown here is derived from an EMBL/GenBank/DDBJ whole genome shotgun (WGS) entry which is preliminary data.</text>
</comment>
<feature type="non-terminal residue" evidence="1">
    <location>
        <position position="1"/>
    </location>
</feature>
<accession>A0A815RJJ0</accession>
<evidence type="ECO:0000313" key="1">
    <source>
        <dbReference type="EMBL" id="CAF1477636.1"/>
    </source>
</evidence>
<dbReference type="Proteomes" id="UP000663864">
    <property type="component" value="Unassembled WGS sequence"/>
</dbReference>
<dbReference type="AlphaFoldDB" id="A0A815RJJ0"/>
<evidence type="ECO:0000313" key="2">
    <source>
        <dbReference type="Proteomes" id="UP000663864"/>
    </source>
</evidence>
<sequence length="30" mass="3347">MISFADSKFVSSFNQNKDAPCKPLIDDCKP</sequence>
<dbReference type="EMBL" id="CAJNOT010005898">
    <property type="protein sequence ID" value="CAF1477636.1"/>
    <property type="molecule type" value="Genomic_DNA"/>
</dbReference>
<reference evidence="1" key="1">
    <citation type="submission" date="2021-02" db="EMBL/GenBank/DDBJ databases">
        <authorList>
            <person name="Nowell W R."/>
        </authorList>
    </citation>
    <scope>NUCLEOTIDE SEQUENCE</scope>
</reference>
<name>A0A815RJJ0_9BILA</name>
<protein>
    <submittedName>
        <fullName evidence="1">Uncharacterized protein</fullName>
    </submittedName>
</protein>
<proteinExistence type="predicted"/>
<organism evidence="1 2">
    <name type="scientific">Rotaria sordida</name>
    <dbReference type="NCBI Taxonomy" id="392033"/>
    <lineage>
        <taxon>Eukaryota</taxon>
        <taxon>Metazoa</taxon>
        <taxon>Spiralia</taxon>
        <taxon>Gnathifera</taxon>
        <taxon>Rotifera</taxon>
        <taxon>Eurotatoria</taxon>
        <taxon>Bdelloidea</taxon>
        <taxon>Philodinida</taxon>
        <taxon>Philodinidae</taxon>
        <taxon>Rotaria</taxon>
    </lineage>
</organism>